<proteinExistence type="predicted"/>
<evidence type="ECO:0000313" key="1">
    <source>
        <dbReference type="EMBL" id="OMO63324.1"/>
    </source>
</evidence>
<gene>
    <name evidence="1" type="ORF">CCACVL1_22417</name>
</gene>
<evidence type="ECO:0000313" key="2">
    <source>
        <dbReference type="Proteomes" id="UP000188268"/>
    </source>
</evidence>
<dbReference type="Proteomes" id="UP000188268">
    <property type="component" value="Unassembled WGS sequence"/>
</dbReference>
<dbReference type="Gramene" id="OMO63324">
    <property type="protein sequence ID" value="OMO63324"/>
    <property type="gene ID" value="CCACVL1_22417"/>
</dbReference>
<reference evidence="1 2" key="1">
    <citation type="submission" date="2013-09" db="EMBL/GenBank/DDBJ databases">
        <title>Corchorus capsularis genome sequencing.</title>
        <authorList>
            <person name="Alam M."/>
            <person name="Haque M.S."/>
            <person name="Islam M.S."/>
            <person name="Emdad E.M."/>
            <person name="Islam M.M."/>
            <person name="Ahmed B."/>
            <person name="Halim A."/>
            <person name="Hossen Q.M.M."/>
            <person name="Hossain M.Z."/>
            <person name="Ahmed R."/>
            <person name="Khan M.M."/>
            <person name="Islam R."/>
            <person name="Rashid M.M."/>
            <person name="Khan S.A."/>
            <person name="Rahman M.S."/>
            <person name="Alam M."/>
        </authorList>
    </citation>
    <scope>NUCLEOTIDE SEQUENCE [LARGE SCALE GENOMIC DNA]</scope>
    <source>
        <strain evidence="2">cv. CVL-1</strain>
        <tissue evidence="1">Whole seedling</tissue>
    </source>
</reference>
<dbReference type="EMBL" id="AWWV01012972">
    <property type="protein sequence ID" value="OMO63324.1"/>
    <property type="molecule type" value="Genomic_DNA"/>
</dbReference>
<sequence>MAGEYMTTCRRDMEDEPSAVKGTRPKVFWMFSRAALLWIPLSHHIL</sequence>
<keyword evidence="2" id="KW-1185">Reference proteome</keyword>
<organism evidence="1 2">
    <name type="scientific">Corchorus capsularis</name>
    <name type="common">Jute</name>
    <dbReference type="NCBI Taxonomy" id="210143"/>
    <lineage>
        <taxon>Eukaryota</taxon>
        <taxon>Viridiplantae</taxon>
        <taxon>Streptophyta</taxon>
        <taxon>Embryophyta</taxon>
        <taxon>Tracheophyta</taxon>
        <taxon>Spermatophyta</taxon>
        <taxon>Magnoliopsida</taxon>
        <taxon>eudicotyledons</taxon>
        <taxon>Gunneridae</taxon>
        <taxon>Pentapetalae</taxon>
        <taxon>rosids</taxon>
        <taxon>malvids</taxon>
        <taxon>Malvales</taxon>
        <taxon>Malvaceae</taxon>
        <taxon>Grewioideae</taxon>
        <taxon>Apeibeae</taxon>
        <taxon>Corchorus</taxon>
    </lineage>
</organism>
<name>A0A1R3GYX7_COCAP</name>
<comment type="caution">
    <text evidence="1">The sequence shown here is derived from an EMBL/GenBank/DDBJ whole genome shotgun (WGS) entry which is preliminary data.</text>
</comment>
<protein>
    <submittedName>
        <fullName evidence="1">Uncharacterized protein</fullName>
    </submittedName>
</protein>
<accession>A0A1R3GYX7</accession>
<dbReference type="AlphaFoldDB" id="A0A1R3GYX7"/>